<evidence type="ECO:0000313" key="2">
    <source>
        <dbReference type="Proteomes" id="UP000479710"/>
    </source>
</evidence>
<protein>
    <recommendedName>
        <fullName evidence="3">Ubiquitin-like domain-containing protein</fullName>
    </recommendedName>
</protein>
<gene>
    <name evidence="1" type="ORF">E2562_008928</name>
</gene>
<dbReference type="EMBL" id="SPHZ02000007">
    <property type="protein sequence ID" value="KAF0905900.1"/>
    <property type="molecule type" value="Genomic_DNA"/>
</dbReference>
<dbReference type="AlphaFoldDB" id="A0A6G1D0L3"/>
<dbReference type="SUPFAM" id="SSF54236">
    <property type="entry name" value="Ubiquitin-like"/>
    <property type="match status" value="1"/>
</dbReference>
<name>A0A6G1D0L3_9ORYZ</name>
<comment type="caution">
    <text evidence="1">The sequence shown here is derived from an EMBL/GenBank/DDBJ whole genome shotgun (WGS) entry which is preliminary data.</text>
</comment>
<dbReference type="OrthoDB" id="442921at2759"/>
<organism evidence="1 2">
    <name type="scientific">Oryza meyeriana var. granulata</name>
    <dbReference type="NCBI Taxonomy" id="110450"/>
    <lineage>
        <taxon>Eukaryota</taxon>
        <taxon>Viridiplantae</taxon>
        <taxon>Streptophyta</taxon>
        <taxon>Embryophyta</taxon>
        <taxon>Tracheophyta</taxon>
        <taxon>Spermatophyta</taxon>
        <taxon>Magnoliopsida</taxon>
        <taxon>Liliopsida</taxon>
        <taxon>Poales</taxon>
        <taxon>Poaceae</taxon>
        <taxon>BOP clade</taxon>
        <taxon>Oryzoideae</taxon>
        <taxon>Oryzeae</taxon>
        <taxon>Oryzinae</taxon>
        <taxon>Oryza</taxon>
        <taxon>Oryza meyeriana</taxon>
    </lineage>
</organism>
<evidence type="ECO:0008006" key="3">
    <source>
        <dbReference type="Google" id="ProtNLM"/>
    </source>
</evidence>
<dbReference type="Gene3D" id="3.10.20.90">
    <property type="entry name" value="Phosphatidylinositol 3-kinase Catalytic Subunit, Chain A, domain 1"/>
    <property type="match status" value="1"/>
</dbReference>
<dbReference type="InterPro" id="IPR029071">
    <property type="entry name" value="Ubiquitin-like_domsf"/>
</dbReference>
<evidence type="ECO:0000313" key="1">
    <source>
        <dbReference type="EMBL" id="KAF0905900.1"/>
    </source>
</evidence>
<accession>A0A6G1D0L3</accession>
<reference evidence="1 2" key="1">
    <citation type="submission" date="2019-11" db="EMBL/GenBank/DDBJ databases">
        <title>Whole genome sequence of Oryza granulata.</title>
        <authorList>
            <person name="Li W."/>
        </authorList>
    </citation>
    <scope>NUCLEOTIDE SEQUENCE [LARGE SCALE GENOMIC DNA]</scope>
    <source>
        <strain evidence="2">cv. Menghai</strain>
        <tissue evidence="1">Leaf</tissue>
    </source>
</reference>
<keyword evidence="2" id="KW-1185">Reference proteome</keyword>
<dbReference type="Proteomes" id="UP000479710">
    <property type="component" value="Unassembled WGS sequence"/>
</dbReference>
<sequence length="77" mass="8863">MNGINLQGLIDFYHAMVPTTAKYDHRRWDVVYCGRQVEGEKTPADYEMEDGDQLCLFPVTKASFGYETDDDDDEFST</sequence>
<proteinExistence type="predicted"/>